<dbReference type="OMA" id="NRIAPWM"/>
<dbReference type="InParanoid" id="A0A0V0QZD4"/>
<dbReference type="PANTHER" id="PTHR13061">
    <property type="entry name" value="DYNACTIN SUBUNIT P25"/>
    <property type="match status" value="1"/>
</dbReference>
<dbReference type="AlphaFoldDB" id="A0A0V0QZD4"/>
<dbReference type="InterPro" id="IPR011004">
    <property type="entry name" value="Trimer_LpxA-like_sf"/>
</dbReference>
<dbReference type="Proteomes" id="UP000054937">
    <property type="component" value="Unassembled WGS sequence"/>
</dbReference>
<dbReference type="OrthoDB" id="25818at2759"/>
<dbReference type="InterPro" id="IPR047324">
    <property type="entry name" value="LbH_gamma_CA-like"/>
</dbReference>
<sequence length="346" mass="39271">MIKLRLYDIVERLSQSVTGPLYRKIGKGLAQSGLEVQGELTSDDRLVPSLRCRPHQNTYPALQTADFVAPNASVIGNIKVGEQSSIWYGAILRGELGNISIGNQSVIQDLVQIQPSNNKQVSIGDNVFIGSNSYIGSCTLQNNCFIGMGSTICDGATVESYGIVAAGSVVPEGVTVKSNQIWSGNPAQYLRDITPEEKQVIAEHQIEAVHLARIHAEETEKSFRDIVDELDDKFNQKFEDSEAQAIRKMKELGFPMEFDDEDYIEQRVFLKKANGPKESEFWNKQYDAYEQDLYHFPDSFKQFSENYDRYDEVKRFFEANPHAEAQEPKNKEFEYPTDKHSWTRKF</sequence>
<evidence type="ECO:0000313" key="3">
    <source>
        <dbReference type="Proteomes" id="UP000054937"/>
    </source>
</evidence>
<keyword evidence="3" id="KW-1185">Reference proteome</keyword>
<evidence type="ECO:0000313" key="2">
    <source>
        <dbReference type="EMBL" id="KRX07622.1"/>
    </source>
</evidence>
<organism evidence="2 3">
    <name type="scientific">Pseudocohnilembus persalinus</name>
    <name type="common">Ciliate</name>
    <dbReference type="NCBI Taxonomy" id="266149"/>
    <lineage>
        <taxon>Eukaryota</taxon>
        <taxon>Sar</taxon>
        <taxon>Alveolata</taxon>
        <taxon>Ciliophora</taxon>
        <taxon>Intramacronucleata</taxon>
        <taxon>Oligohymenophorea</taxon>
        <taxon>Scuticociliatia</taxon>
        <taxon>Philasterida</taxon>
        <taxon>Pseudocohnilembidae</taxon>
        <taxon>Pseudocohnilembus</taxon>
    </lineage>
</organism>
<dbReference type="CDD" id="cd04645">
    <property type="entry name" value="LbH_gamma_CA_like"/>
    <property type="match status" value="1"/>
</dbReference>
<dbReference type="InterPro" id="IPR001451">
    <property type="entry name" value="Hexapep"/>
</dbReference>
<dbReference type="Pfam" id="PF14602">
    <property type="entry name" value="Hexapep_2"/>
    <property type="match status" value="2"/>
</dbReference>
<dbReference type="SUPFAM" id="SSF51161">
    <property type="entry name" value="Trimeric LpxA-like enzymes"/>
    <property type="match status" value="1"/>
</dbReference>
<feature type="region of interest" description="Disordered" evidence="1">
    <location>
        <begin position="324"/>
        <end position="346"/>
    </location>
</feature>
<dbReference type="EMBL" id="LDAU01000082">
    <property type="protein sequence ID" value="KRX07622.1"/>
    <property type="molecule type" value="Genomic_DNA"/>
</dbReference>
<comment type="caution">
    <text evidence="2">The sequence shown here is derived from an EMBL/GenBank/DDBJ whole genome shotgun (WGS) entry which is preliminary data.</text>
</comment>
<protein>
    <submittedName>
        <fullName evidence="2">Trimeric LpxA-like protein</fullName>
    </submittedName>
</protein>
<dbReference type="PANTHER" id="PTHR13061:SF29">
    <property type="entry name" value="GAMMA CARBONIC ANHYDRASE-LIKE 1, MITOCHONDRIAL-RELATED"/>
    <property type="match status" value="1"/>
</dbReference>
<gene>
    <name evidence="2" type="ORF">PPERSA_11171</name>
</gene>
<accession>A0A0V0QZD4</accession>
<reference evidence="2 3" key="1">
    <citation type="journal article" date="2015" name="Sci. Rep.">
        <title>Genome of the facultative scuticociliatosis pathogen Pseudocohnilembus persalinus provides insight into its virulence through horizontal gene transfer.</title>
        <authorList>
            <person name="Xiong J."/>
            <person name="Wang G."/>
            <person name="Cheng J."/>
            <person name="Tian M."/>
            <person name="Pan X."/>
            <person name="Warren A."/>
            <person name="Jiang C."/>
            <person name="Yuan D."/>
            <person name="Miao W."/>
        </authorList>
    </citation>
    <scope>NUCLEOTIDE SEQUENCE [LARGE SCALE GENOMIC DNA]</scope>
    <source>
        <strain evidence="2">36N120E</strain>
    </source>
</reference>
<evidence type="ECO:0000256" key="1">
    <source>
        <dbReference type="SAM" id="MobiDB-lite"/>
    </source>
</evidence>
<name>A0A0V0QZD4_PSEPJ</name>
<dbReference type="Gene3D" id="2.160.10.10">
    <property type="entry name" value="Hexapeptide repeat proteins"/>
    <property type="match status" value="1"/>
</dbReference>
<dbReference type="InterPro" id="IPR050484">
    <property type="entry name" value="Transf_Hexapept/Carb_Anhydrase"/>
</dbReference>
<proteinExistence type="predicted"/>